<evidence type="ECO:0000313" key="3">
    <source>
        <dbReference type="EMBL" id="GGM11329.1"/>
    </source>
</evidence>
<keyword evidence="4" id="KW-1185">Reference proteome</keyword>
<keyword evidence="2" id="KW-1133">Transmembrane helix</keyword>
<sequence>MSALVLASGSSSGALTVTVVTAVLGSSVVAGLLTAFLTGLRGLATARRDQYAAAIESLVAWAEYPYRVRRRVDDAPETLSRLAGLGSDLQESVSRHRAWVGAESPAVGEELGRAIEALRSRIGPAIAEAWRSGPVTSAAEMIVAPFGPGDLSPGLDRLHSAIKWRFGLRRVVPNWFVRWRLTSAGQLTLPPSPGPAPSTAPSGGPV</sequence>
<gene>
    <name evidence="3" type="ORF">GCM10011594_34120</name>
</gene>
<reference evidence="3" key="2">
    <citation type="submission" date="2020-09" db="EMBL/GenBank/DDBJ databases">
        <authorList>
            <person name="Sun Q."/>
            <person name="Zhou Y."/>
        </authorList>
    </citation>
    <scope>NUCLEOTIDE SEQUENCE</scope>
    <source>
        <strain evidence="3">CGMCC 4.7308</strain>
    </source>
</reference>
<dbReference type="AlphaFoldDB" id="A0A917T6C5"/>
<proteinExistence type="predicted"/>
<keyword evidence="2" id="KW-0812">Transmembrane</keyword>
<accession>A0A917T6C5</accession>
<keyword evidence="2" id="KW-0472">Membrane</keyword>
<dbReference type="EMBL" id="BMNA01000009">
    <property type="protein sequence ID" value="GGM11329.1"/>
    <property type="molecule type" value="Genomic_DNA"/>
</dbReference>
<dbReference type="Proteomes" id="UP000655208">
    <property type="component" value="Unassembled WGS sequence"/>
</dbReference>
<name>A0A917T6C5_9ACTN</name>
<feature type="region of interest" description="Disordered" evidence="1">
    <location>
        <begin position="187"/>
        <end position="206"/>
    </location>
</feature>
<protein>
    <submittedName>
        <fullName evidence="3">Uncharacterized protein</fullName>
    </submittedName>
</protein>
<organism evidence="3 4">
    <name type="scientific">Nakamurella endophytica</name>
    <dbReference type="NCBI Taxonomy" id="1748367"/>
    <lineage>
        <taxon>Bacteria</taxon>
        <taxon>Bacillati</taxon>
        <taxon>Actinomycetota</taxon>
        <taxon>Actinomycetes</taxon>
        <taxon>Nakamurellales</taxon>
        <taxon>Nakamurellaceae</taxon>
        <taxon>Nakamurella</taxon>
    </lineage>
</organism>
<comment type="caution">
    <text evidence="3">The sequence shown here is derived from an EMBL/GenBank/DDBJ whole genome shotgun (WGS) entry which is preliminary data.</text>
</comment>
<evidence type="ECO:0000313" key="4">
    <source>
        <dbReference type="Proteomes" id="UP000655208"/>
    </source>
</evidence>
<evidence type="ECO:0000256" key="2">
    <source>
        <dbReference type="SAM" id="Phobius"/>
    </source>
</evidence>
<reference evidence="3" key="1">
    <citation type="journal article" date="2014" name="Int. J. Syst. Evol. Microbiol.">
        <title>Complete genome sequence of Corynebacterium casei LMG S-19264T (=DSM 44701T), isolated from a smear-ripened cheese.</title>
        <authorList>
            <consortium name="US DOE Joint Genome Institute (JGI-PGF)"/>
            <person name="Walter F."/>
            <person name="Albersmeier A."/>
            <person name="Kalinowski J."/>
            <person name="Ruckert C."/>
        </authorList>
    </citation>
    <scope>NUCLEOTIDE SEQUENCE</scope>
    <source>
        <strain evidence="3">CGMCC 4.7308</strain>
    </source>
</reference>
<evidence type="ECO:0000256" key="1">
    <source>
        <dbReference type="SAM" id="MobiDB-lite"/>
    </source>
</evidence>
<feature type="transmembrane region" description="Helical" evidence="2">
    <location>
        <begin position="12"/>
        <end position="38"/>
    </location>
</feature>